<gene>
    <name evidence="1" type="ORF">GEV47_04755</name>
</gene>
<dbReference type="InterPro" id="IPR021381">
    <property type="entry name" value="DUF3011"/>
</dbReference>
<sequence length="222" mass="23901">MNNVVMRLRALFLLGMAIPSMLLVPQIAYARGDISCSSYRGGTNTCRADTRNGVRLSRQLSRAPCRENDTWGYDRRGIWVANGCAAEFSLGRSGSDDNTAGILIGVLAAGLIGAAILNQNDNSNNNSANQSGDQYVQRDDNPADYGNNFGYMPQNASQGGNVVRCESALGGGVVRCPASISRAVEVAQMLPGSFECKFKEAWGYDQQGIWVTRGCRADFLVN</sequence>
<dbReference type="Pfam" id="PF11218">
    <property type="entry name" value="DUF3011"/>
    <property type="match status" value="1"/>
</dbReference>
<protein>
    <submittedName>
        <fullName evidence="1">DUF3011 domain-containing protein</fullName>
    </submittedName>
</protein>
<dbReference type="AlphaFoldDB" id="A0A843YQH4"/>
<dbReference type="OrthoDB" id="8673369at2"/>
<evidence type="ECO:0000313" key="1">
    <source>
        <dbReference type="EMBL" id="MQQ99993.1"/>
    </source>
</evidence>
<organism evidence="1 2">
    <name type="scientific">Glaciimonas soli</name>
    <dbReference type="NCBI Taxonomy" id="2590999"/>
    <lineage>
        <taxon>Bacteria</taxon>
        <taxon>Pseudomonadati</taxon>
        <taxon>Pseudomonadota</taxon>
        <taxon>Betaproteobacteria</taxon>
        <taxon>Burkholderiales</taxon>
        <taxon>Oxalobacteraceae</taxon>
        <taxon>Glaciimonas</taxon>
    </lineage>
</organism>
<proteinExistence type="predicted"/>
<name>A0A843YQH4_9BURK</name>
<evidence type="ECO:0000313" key="2">
    <source>
        <dbReference type="Proteomes" id="UP000451565"/>
    </source>
</evidence>
<dbReference type="Proteomes" id="UP000451565">
    <property type="component" value="Unassembled WGS sequence"/>
</dbReference>
<dbReference type="RefSeq" id="WP_153233521.1">
    <property type="nucleotide sequence ID" value="NZ_WINI01000001.1"/>
</dbReference>
<reference evidence="1 2" key="1">
    <citation type="submission" date="2019-10" db="EMBL/GenBank/DDBJ databases">
        <title>Glaciimonas soli sp. nov., a psychrophilic bacterium isolated from the forest soil of a high elevation mountain in Taiwan.</title>
        <authorList>
            <person name="Wang L.-T."/>
            <person name="Shieh W.Y."/>
        </authorList>
    </citation>
    <scope>NUCLEOTIDE SEQUENCE [LARGE SCALE GENOMIC DNA]</scope>
    <source>
        <strain evidence="1 2">GS1</strain>
    </source>
</reference>
<comment type="caution">
    <text evidence="1">The sequence shown here is derived from an EMBL/GenBank/DDBJ whole genome shotgun (WGS) entry which is preliminary data.</text>
</comment>
<dbReference type="EMBL" id="WINI01000001">
    <property type="protein sequence ID" value="MQQ99993.1"/>
    <property type="molecule type" value="Genomic_DNA"/>
</dbReference>
<accession>A0A843YQH4</accession>
<keyword evidence="2" id="KW-1185">Reference proteome</keyword>